<feature type="transmembrane region" description="Helical" evidence="1">
    <location>
        <begin position="15"/>
        <end position="35"/>
    </location>
</feature>
<reference evidence="2 3" key="1">
    <citation type="submission" date="2017-07" db="EMBL/GenBank/DDBJ databases">
        <title>Paenibacillus herberti R33 genome sequencing and assembly.</title>
        <authorList>
            <person name="Su W."/>
        </authorList>
    </citation>
    <scope>NUCLEOTIDE SEQUENCE [LARGE SCALE GENOMIC DNA]</scope>
    <source>
        <strain evidence="2 3">R33</strain>
    </source>
</reference>
<evidence type="ECO:0000256" key="1">
    <source>
        <dbReference type="SAM" id="Phobius"/>
    </source>
</evidence>
<dbReference type="EMBL" id="NMUQ01000001">
    <property type="protein sequence ID" value="OXM16633.1"/>
    <property type="molecule type" value="Genomic_DNA"/>
</dbReference>
<gene>
    <name evidence="2" type="ORF">CGZ75_08220</name>
</gene>
<proteinExistence type="predicted"/>
<keyword evidence="1" id="KW-0472">Membrane</keyword>
<dbReference type="RefSeq" id="WP_089523717.1">
    <property type="nucleotide sequence ID" value="NZ_NMUQ01000001.1"/>
</dbReference>
<comment type="caution">
    <text evidence="2">The sequence shown here is derived from an EMBL/GenBank/DDBJ whole genome shotgun (WGS) entry which is preliminary data.</text>
</comment>
<keyword evidence="1" id="KW-1133">Transmembrane helix</keyword>
<dbReference type="Proteomes" id="UP000215145">
    <property type="component" value="Unassembled WGS sequence"/>
</dbReference>
<evidence type="ECO:0000313" key="3">
    <source>
        <dbReference type="Proteomes" id="UP000215145"/>
    </source>
</evidence>
<keyword evidence="1" id="KW-0812">Transmembrane</keyword>
<dbReference type="OrthoDB" id="9826623at2"/>
<keyword evidence="3" id="KW-1185">Reference proteome</keyword>
<dbReference type="AlphaFoldDB" id="A0A229P305"/>
<organism evidence="2 3">
    <name type="scientific">Paenibacillus herberti</name>
    <dbReference type="NCBI Taxonomy" id="1619309"/>
    <lineage>
        <taxon>Bacteria</taxon>
        <taxon>Bacillati</taxon>
        <taxon>Bacillota</taxon>
        <taxon>Bacilli</taxon>
        <taxon>Bacillales</taxon>
        <taxon>Paenibacillaceae</taxon>
        <taxon>Paenibacillus</taxon>
    </lineage>
</organism>
<accession>A0A229P305</accession>
<evidence type="ECO:0000313" key="2">
    <source>
        <dbReference type="EMBL" id="OXM16633.1"/>
    </source>
</evidence>
<protein>
    <submittedName>
        <fullName evidence="2">Uncharacterized protein</fullName>
    </submittedName>
</protein>
<name>A0A229P305_9BACL</name>
<sequence>MNESAQYVSISNYKGSLGIILVLFILLVIVTNVFFSPFQEDPPQDDDLSTLGSVSIDVKNGTGSYLMTSTSLTGDFEAPGPSPHTIQPGGRYNFQLLTTSHASAIAIYNITSTNGVRVGGAVITMSWASRGIVFKYGVANATVTGPFKVVKEDAPIVRIDNA</sequence>